<reference evidence="1 2" key="1">
    <citation type="submission" date="2020-08" db="EMBL/GenBank/DDBJ databases">
        <authorList>
            <person name="Koutsovoulos G."/>
            <person name="Danchin GJ E."/>
        </authorList>
    </citation>
    <scope>NUCLEOTIDE SEQUENCE [LARGE SCALE GENOMIC DNA]</scope>
</reference>
<accession>A0A6V7W1F6</accession>
<name>A0A6V7W1F6_MELEN</name>
<protein>
    <submittedName>
        <fullName evidence="1">Uncharacterized protein</fullName>
    </submittedName>
</protein>
<dbReference type="EMBL" id="CAJEWN010000387">
    <property type="protein sequence ID" value="CAD2181007.1"/>
    <property type="molecule type" value="Genomic_DNA"/>
</dbReference>
<proteinExistence type="predicted"/>
<sequence>MKFCFLCLNNLSFCMCHFFRVRFASSDILTSTFFASILYQIYPAQNVISLQQIPALVCIGSVIVK</sequence>
<organism evidence="1 2">
    <name type="scientific">Meloidogyne enterolobii</name>
    <name type="common">Root-knot nematode worm</name>
    <name type="synonym">Meloidogyne mayaguensis</name>
    <dbReference type="NCBI Taxonomy" id="390850"/>
    <lineage>
        <taxon>Eukaryota</taxon>
        <taxon>Metazoa</taxon>
        <taxon>Ecdysozoa</taxon>
        <taxon>Nematoda</taxon>
        <taxon>Chromadorea</taxon>
        <taxon>Rhabditida</taxon>
        <taxon>Tylenchina</taxon>
        <taxon>Tylenchomorpha</taxon>
        <taxon>Tylenchoidea</taxon>
        <taxon>Meloidogynidae</taxon>
        <taxon>Meloidogyninae</taxon>
        <taxon>Meloidogyne</taxon>
    </lineage>
</organism>
<evidence type="ECO:0000313" key="2">
    <source>
        <dbReference type="Proteomes" id="UP000580250"/>
    </source>
</evidence>
<gene>
    <name evidence="1" type="ORF">MENT_LOCUS33124</name>
</gene>
<evidence type="ECO:0000313" key="1">
    <source>
        <dbReference type="EMBL" id="CAD2181007.1"/>
    </source>
</evidence>
<dbReference type="Proteomes" id="UP000580250">
    <property type="component" value="Unassembled WGS sequence"/>
</dbReference>
<comment type="caution">
    <text evidence="1">The sequence shown here is derived from an EMBL/GenBank/DDBJ whole genome shotgun (WGS) entry which is preliminary data.</text>
</comment>
<dbReference type="AlphaFoldDB" id="A0A6V7W1F6"/>